<dbReference type="CDD" id="cd06464">
    <property type="entry name" value="ACD_sHsps-like"/>
    <property type="match status" value="1"/>
</dbReference>
<dbReference type="AlphaFoldDB" id="A0A1V0B1Q1"/>
<dbReference type="PROSITE" id="PS01031">
    <property type="entry name" value="SHSP"/>
    <property type="match status" value="1"/>
</dbReference>
<evidence type="ECO:0000313" key="5">
    <source>
        <dbReference type="Proteomes" id="UP000243488"/>
    </source>
</evidence>
<dbReference type="Proteomes" id="UP000243488">
    <property type="component" value="Chromosome"/>
</dbReference>
<dbReference type="KEGG" id="ppha:BVH74_02545"/>
<evidence type="ECO:0000256" key="1">
    <source>
        <dbReference type="PROSITE-ProRule" id="PRU00285"/>
    </source>
</evidence>
<gene>
    <name evidence="4" type="ORF">BVH74_02545</name>
</gene>
<sequence>MNSAKDKALQGVETARLPAISPAVDVLEDSEGITLLADMPGVRREQLQIDVEGDTLTLAGEISLQTPEAMEASHVEWQVPRYRRVFTLSHELDRDAISARLEQGVLHLRIPKLAQAQPRRIVIEPV</sequence>
<proteinExistence type="inferred from homology"/>
<evidence type="ECO:0000256" key="2">
    <source>
        <dbReference type="RuleBase" id="RU003616"/>
    </source>
</evidence>
<dbReference type="STRING" id="1931241.BVH74_02545"/>
<evidence type="ECO:0000259" key="3">
    <source>
        <dbReference type="PROSITE" id="PS01031"/>
    </source>
</evidence>
<evidence type="ECO:0000313" key="4">
    <source>
        <dbReference type="EMBL" id="AQZ93704.1"/>
    </source>
</evidence>
<dbReference type="PANTHER" id="PTHR11527">
    <property type="entry name" value="HEAT-SHOCK PROTEIN 20 FAMILY MEMBER"/>
    <property type="match status" value="1"/>
</dbReference>
<reference evidence="4 5" key="1">
    <citation type="submission" date="2017-03" db="EMBL/GenBank/DDBJ databases">
        <title>Complete genome sequence of the novel DNRA strain Pseudomonas sp. S-6-2 isolated from Chinese polluted river sediment. Journal of Biotechnology.</title>
        <authorList>
            <person name="Li J."/>
            <person name="Xiang F."/>
            <person name="Wang L."/>
            <person name="Xi L."/>
            <person name="Liu J."/>
        </authorList>
    </citation>
    <scope>NUCLEOTIDE SEQUENCE [LARGE SCALE GENOMIC DNA]</scope>
    <source>
        <strain evidence="4 5">S-6-2</strain>
    </source>
</reference>
<name>A0A1V0B1Q1_9GAMM</name>
<accession>A0A1V0B1Q1</accession>
<feature type="domain" description="SHSP" evidence="3">
    <location>
        <begin position="14"/>
        <end position="126"/>
    </location>
</feature>
<keyword evidence="5" id="KW-1185">Reference proteome</keyword>
<organism evidence="4 5">
    <name type="scientific">Halopseudomonas phragmitis</name>
    <dbReference type="NCBI Taxonomy" id="1931241"/>
    <lineage>
        <taxon>Bacteria</taxon>
        <taxon>Pseudomonadati</taxon>
        <taxon>Pseudomonadota</taxon>
        <taxon>Gammaproteobacteria</taxon>
        <taxon>Pseudomonadales</taxon>
        <taxon>Pseudomonadaceae</taxon>
        <taxon>Halopseudomonas</taxon>
    </lineage>
</organism>
<dbReference type="InterPro" id="IPR002068">
    <property type="entry name" value="A-crystallin/Hsp20_dom"/>
</dbReference>
<dbReference type="InterPro" id="IPR031107">
    <property type="entry name" value="Small_HSP"/>
</dbReference>
<dbReference type="EMBL" id="CP020100">
    <property type="protein sequence ID" value="AQZ93704.1"/>
    <property type="molecule type" value="Genomic_DNA"/>
</dbReference>
<dbReference type="InterPro" id="IPR008978">
    <property type="entry name" value="HSP20-like_chaperone"/>
</dbReference>
<dbReference type="Gene3D" id="2.60.40.790">
    <property type="match status" value="1"/>
</dbReference>
<comment type="similarity">
    <text evidence="1 2">Belongs to the small heat shock protein (HSP20) family.</text>
</comment>
<protein>
    <submittedName>
        <fullName evidence="4">Heat-shock protein</fullName>
    </submittedName>
</protein>
<dbReference type="SUPFAM" id="SSF49764">
    <property type="entry name" value="HSP20-like chaperones"/>
    <property type="match status" value="1"/>
</dbReference>
<dbReference type="RefSeq" id="WP_080048562.1">
    <property type="nucleotide sequence ID" value="NZ_CP020100.1"/>
</dbReference>
<dbReference type="Pfam" id="PF00011">
    <property type="entry name" value="HSP20"/>
    <property type="match status" value="1"/>
</dbReference>